<accession>A0A1I7SA52</accession>
<feature type="compositionally biased region" description="Basic and acidic residues" evidence="1">
    <location>
        <begin position="467"/>
        <end position="484"/>
    </location>
</feature>
<feature type="compositionally biased region" description="Polar residues" evidence="1">
    <location>
        <begin position="256"/>
        <end position="265"/>
    </location>
</feature>
<reference evidence="3" key="1">
    <citation type="submission" date="2016-11" db="UniProtKB">
        <authorList>
            <consortium name="WormBaseParasite"/>
        </authorList>
    </citation>
    <scope>IDENTIFICATION</scope>
</reference>
<feature type="region of interest" description="Disordered" evidence="1">
    <location>
        <begin position="463"/>
        <end position="523"/>
    </location>
</feature>
<dbReference type="WBParaSite" id="BXY_0989900.1">
    <property type="protein sequence ID" value="BXY_0989900.1"/>
    <property type="gene ID" value="BXY_0989900"/>
</dbReference>
<sequence length="523" mass="61636">MPRNEQKKNRVLCYQRSSDDTYDCHNPYLLNYTIMVKFIVDQTVGETFQFEKEIGRDCHLTIWEVFLDRYGLRNSDSNRYFDSNWIEECTVNGKSLSSHEKLQPEYETIFIYFEFWHNQVEEVVECFVEMGDVVYEVARKALEEKKVDVSNFDIHIFRDRGVKMTPFCKVDRYKEHYLIELIPRNNKCSLDEGKAQTNSSEVVEKKDQDTPDSRSPRLSEPRQKEKEEKSGQVSADLDSKLSTIIDMLTKVAGEVSSTLASSQPETSKEKDSQLLNPKETVEYKKLEEEYENLRSELETTKDDFKKELARSRNFNEEIDRLKEVTQKLEAKGLRHEEIQHKFQEGLALLKEFEIANDIKKELILSQEKFQKALEDSQENCEKEIGRYKELNQQLEAECQRKEEMVSKLQEDLERSDSQHTVNQHMLKKHKQRIELEIERNMSAESHIDNLMEKIRKLEKQIQNLQKLEPEDQKREESEDRRAEDSPSELSEGTESFVRLDESSVDGYSEIDQDDFQVSKQSSS</sequence>
<dbReference type="Proteomes" id="UP000095284">
    <property type="component" value="Unplaced"/>
</dbReference>
<proteinExistence type="predicted"/>
<feature type="region of interest" description="Disordered" evidence="1">
    <location>
        <begin position="189"/>
        <end position="235"/>
    </location>
</feature>
<feature type="region of interest" description="Disordered" evidence="1">
    <location>
        <begin position="256"/>
        <end position="280"/>
    </location>
</feature>
<organism evidence="2 3">
    <name type="scientific">Bursaphelenchus xylophilus</name>
    <name type="common">Pinewood nematode worm</name>
    <name type="synonym">Aphelenchoides xylophilus</name>
    <dbReference type="NCBI Taxonomy" id="6326"/>
    <lineage>
        <taxon>Eukaryota</taxon>
        <taxon>Metazoa</taxon>
        <taxon>Ecdysozoa</taxon>
        <taxon>Nematoda</taxon>
        <taxon>Chromadorea</taxon>
        <taxon>Rhabditida</taxon>
        <taxon>Tylenchina</taxon>
        <taxon>Tylenchomorpha</taxon>
        <taxon>Aphelenchoidea</taxon>
        <taxon>Aphelenchoididae</taxon>
        <taxon>Bursaphelenchus</taxon>
    </lineage>
</organism>
<evidence type="ECO:0000313" key="2">
    <source>
        <dbReference type="Proteomes" id="UP000095284"/>
    </source>
</evidence>
<dbReference type="AlphaFoldDB" id="A0A1I7SA52"/>
<feature type="compositionally biased region" description="Basic and acidic residues" evidence="1">
    <location>
        <begin position="202"/>
        <end position="230"/>
    </location>
</feature>
<name>A0A1I7SA52_BURXY</name>
<evidence type="ECO:0000313" key="3">
    <source>
        <dbReference type="WBParaSite" id="BXY_0989900.1"/>
    </source>
</evidence>
<protein>
    <submittedName>
        <fullName evidence="3">DUF3456 domain-containing protein</fullName>
    </submittedName>
</protein>
<evidence type="ECO:0000256" key="1">
    <source>
        <dbReference type="SAM" id="MobiDB-lite"/>
    </source>
</evidence>